<keyword evidence="1" id="KW-0472">Membrane</keyword>
<name>A0A0W1R643_9EURY</name>
<feature type="transmembrane region" description="Helical" evidence="1">
    <location>
        <begin position="49"/>
        <end position="71"/>
    </location>
</feature>
<feature type="transmembrane region" description="Helical" evidence="1">
    <location>
        <begin position="107"/>
        <end position="125"/>
    </location>
</feature>
<dbReference type="Proteomes" id="UP000054387">
    <property type="component" value="Unassembled WGS sequence"/>
</dbReference>
<dbReference type="RefSeq" id="WP_058582027.1">
    <property type="nucleotide sequence ID" value="NZ_LOPU01000029.1"/>
</dbReference>
<organism evidence="2 3">
    <name type="scientific">Haloprofundus marisrubri</name>
    <dbReference type="NCBI Taxonomy" id="1514971"/>
    <lineage>
        <taxon>Archaea</taxon>
        <taxon>Methanobacteriati</taxon>
        <taxon>Methanobacteriota</taxon>
        <taxon>Stenosarchaea group</taxon>
        <taxon>Halobacteria</taxon>
        <taxon>Halobacteriales</taxon>
        <taxon>Haloferacaceae</taxon>
        <taxon>Haloprofundus</taxon>
    </lineage>
</organism>
<dbReference type="AlphaFoldDB" id="A0A0W1R643"/>
<sequence>MSEPPTSADTRPNWTRTFGVTAVVSIVYTAVVVGYSVLSSNVSISGPLWQSGGILTVFAFGSVGLPVALWYRYRYRSPVAFMSLMLLFWHVLVEFPPVGSGQGDSPGFTFVFVPAPLYVLVYLLLAGGESLLRKRGRERDGTDPTA</sequence>
<keyword evidence="1" id="KW-0812">Transmembrane</keyword>
<evidence type="ECO:0000256" key="1">
    <source>
        <dbReference type="SAM" id="Phobius"/>
    </source>
</evidence>
<feature type="transmembrane region" description="Helical" evidence="1">
    <location>
        <begin position="18"/>
        <end position="37"/>
    </location>
</feature>
<proteinExistence type="predicted"/>
<gene>
    <name evidence="2" type="ORF">AUR64_13755</name>
</gene>
<dbReference type="OrthoDB" id="275119at2157"/>
<evidence type="ECO:0000313" key="3">
    <source>
        <dbReference type="Proteomes" id="UP000054387"/>
    </source>
</evidence>
<keyword evidence="3" id="KW-1185">Reference proteome</keyword>
<protein>
    <submittedName>
        <fullName evidence="2">Uncharacterized protein</fullName>
    </submittedName>
</protein>
<accession>A0A0W1R643</accession>
<keyword evidence="1" id="KW-1133">Transmembrane helix</keyword>
<dbReference type="EMBL" id="LOPU01000029">
    <property type="protein sequence ID" value="KTG08874.1"/>
    <property type="molecule type" value="Genomic_DNA"/>
</dbReference>
<evidence type="ECO:0000313" key="2">
    <source>
        <dbReference type="EMBL" id="KTG08874.1"/>
    </source>
</evidence>
<comment type="caution">
    <text evidence="2">The sequence shown here is derived from an EMBL/GenBank/DDBJ whole genome shotgun (WGS) entry which is preliminary data.</text>
</comment>
<reference evidence="2 3" key="1">
    <citation type="submission" date="2015-12" db="EMBL/GenBank/DDBJ databases">
        <title>Haloprofundus marisrubri gen. nov., sp. nov., an extremely halophilic archaeon isolated from the Discovery deep brine-seawater interface in the Red Sea.</title>
        <authorList>
            <person name="Zhang G."/>
            <person name="Stingl U."/>
            <person name="Rashid M."/>
        </authorList>
    </citation>
    <scope>NUCLEOTIDE SEQUENCE [LARGE SCALE GENOMIC DNA]</scope>
    <source>
        <strain evidence="2 3">SB9</strain>
    </source>
</reference>
<feature type="transmembrane region" description="Helical" evidence="1">
    <location>
        <begin position="78"/>
        <end position="95"/>
    </location>
</feature>